<dbReference type="GO" id="GO:0008483">
    <property type="term" value="F:transaminase activity"/>
    <property type="evidence" value="ECO:0007669"/>
    <property type="project" value="UniProtKB-KW"/>
</dbReference>
<comment type="caution">
    <text evidence="8">The sequence shown here is derived from an EMBL/GenBank/DDBJ whole genome shotgun (WGS) entry which is preliminary data.</text>
</comment>
<dbReference type="InterPro" id="IPR015424">
    <property type="entry name" value="PyrdxlP-dep_Trfase"/>
</dbReference>
<dbReference type="Pfam" id="PF00155">
    <property type="entry name" value="Aminotran_1_2"/>
    <property type="match status" value="1"/>
</dbReference>
<name>A0ABD4T2R3_9CYAN</name>
<keyword evidence="9" id="KW-1185">Reference proteome</keyword>
<accession>A0ABD4T2R3</accession>
<dbReference type="AlphaFoldDB" id="A0ABD4T2R3"/>
<evidence type="ECO:0000256" key="1">
    <source>
        <dbReference type="ARBA" id="ARBA00001933"/>
    </source>
</evidence>
<evidence type="ECO:0000256" key="2">
    <source>
        <dbReference type="ARBA" id="ARBA00007441"/>
    </source>
</evidence>
<evidence type="ECO:0000256" key="3">
    <source>
        <dbReference type="ARBA" id="ARBA00022576"/>
    </source>
</evidence>
<proteinExistence type="inferred from homology"/>
<evidence type="ECO:0000256" key="6">
    <source>
        <dbReference type="RuleBase" id="RU000481"/>
    </source>
</evidence>
<dbReference type="EMBL" id="JTHE03000042">
    <property type="protein sequence ID" value="MCM1982527.1"/>
    <property type="molecule type" value="Genomic_DNA"/>
</dbReference>
<dbReference type="SUPFAM" id="SSF53383">
    <property type="entry name" value="PLP-dependent transferases"/>
    <property type="match status" value="1"/>
</dbReference>
<dbReference type="Gene3D" id="3.90.1150.10">
    <property type="entry name" value="Aspartate Aminotransferase, domain 1"/>
    <property type="match status" value="1"/>
</dbReference>
<dbReference type="InterPro" id="IPR015422">
    <property type="entry name" value="PyrdxlP-dep_Trfase_small"/>
</dbReference>
<gene>
    <name evidence="8" type="ORF">QQ91_0006775</name>
</gene>
<evidence type="ECO:0000259" key="7">
    <source>
        <dbReference type="Pfam" id="PF00155"/>
    </source>
</evidence>
<dbReference type="RefSeq" id="WP_166281351.1">
    <property type="nucleotide sequence ID" value="NZ_JTHE03000042.1"/>
</dbReference>
<dbReference type="InterPro" id="IPR004838">
    <property type="entry name" value="NHTrfase_class1_PyrdxlP-BS"/>
</dbReference>
<keyword evidence="5" id="KW-0663">Pyridoxal phosphate</keyword>
<dbReference type="Gene3D" id="3.40.640.10">
    <property type="entry name" value="Type I PLP-dependent aspartate aminotransferase-like (Major domain)"/>
    <property type="match status" value="1"/>
</dbReference>
<dbReference type="InterPro" id="IPR015421">
    <property type="entry name" value="PyrdxlP-dep_Trfase_major"/>
</dbReference>
<keyword evidence="3 6" id="KW-0032">Aminotransferase</keyword>
<dbReference type="InterPro" id="IPR050596">
    <property type="entry name" value="AspAT/PAT-like"/>
</dbReference>
<feature type="domain" description="Aminotransferase class I/classII large" evidence="7">
    <location>
        <begin position="28"/>
        <end position="385"/>
    </location>
</feature>
<keyword evidence="4 6" id="KW-0808">Transferase</keyword>
<dbReference type="PANTHER" id="PTHR46383:SF5">
    <property type="entry name" value="AMINOTRANSFERASE CLASS I_CLASSII DOMAIN-CONTAINING PROTEIN"/>
    <property type="match status" value="1"/>
</dbReference>
<dbReference type="NCBIfam" id="NF004621">
    <property type="entry name" value="PRK05957.1"/>
    <property type="match status" value="1"/>
</dbReference>
<dbReference type="CDD" id="cd00609">
    <property type="entry name" value="AAT_like"/>
    <property type="match status" value="1"/>
</dbReference>
<evidence type="ECO:0000313" key="8">
    <source>
        <dbReference type="EMBL" id="MCM1982527.1"/>
    </source>
</evidence>
<evidence type="ECO:0000313" key="9">
    <source>
        <dbReference type="Proteomes" id="UP000031561"/>
    </source>
</evidence>
<dbReference type="Proteomes" id="UP000031561">
    <property type="component" value="Unassembled WGS sequence"/>
</dbReference>
<reference evidence="8 9" key="1">
    <citation type="journal article" date="2015" name="Genome Announc.">
        <title>Draft Genome Sequence of Filamentous Marine Cyanobacterium Lyngbya confervoides Strain BDU141951.</title>
        <authorList>
            <person name="Chandrababunaidu M.M."/>
            <person name="Sen D."/>
            <person name="Tripathy S."/>
        </authorList>
    </citation>
    <scope>NUCLEOTIDE SEQUENCE [LARGE SCALE GENOMIC DNA]</scope>
    <source>
        <strain evidence="8 9">BDU141951</strain>
    </source>
</reference>
<evidence type="ECO:0000256" key="5">
    <source>
        <dbReference type="ARBA" id="ARBA00022898"/>
    </source>
</evidence>
<comment type="similarity">
    <text evidence="2 6">Belongs to the class-I pyridoxal-phosphate-dependent aminotransferase family.</text>
</comment>
<dbReference type="PANTHER" id="PTHR46383">
    <property type="entry name" value="ASPARTATE AMINOTRANSFERASE"/>
    <property type="match status" value="1"/>
</dbReference>
<comment type="cofactor">
    <cofactor evidence="1 6">
        <name>pyridoxal 5'-phosphate</name>
        <dbReference type="ChEBI" id="CHEBI:597326"/>
    </cofactor>
</comment>
<organism evidence="8 9">
    <name type="scientific">Lyngbya confervoides BDU141951</name>
    <dbReference type="NCBI Taxonomy" id="1574623"/>
    <lineage>
        <taxon>Bacteria</taxon>
        <taxon>Bacillati</taxon>
        <taxon>Cyanobacteriota</taxon>
        <taxon>Cyanophyceae</taxon>
        <taxon>Oscillatoriophycideae</taxon>
        <taxon>Oscillatoriales</taxon>
        <taxon>Microcoleaceae</taxon>
        <taxon>Lyngbya</taxon>
    </lineage>
</organism>
<protein>
    <recommendedName>
        <fullName evidence="6">Aminotransferase</fullName>
        <ecNumber evidence="6">2.6.1.-</ecNumber>
    </recommendedName>
</protein>
<dbReference type="InterPro" id="IPR004839">
    <property type="entry name" value="Aminotransferase_I/II_large"/>
</dbReference>
<evidence type="ECO:0000256" key="4">
    <source>
        <dbReference type="ARBA" id="ARBA00022679"/>
    </source>
</evidence>
<sequence length="402" mass="44036">MSRKSRMAAVQSPIIPVIGKLVQETPEAISLGQGVVFYPPPPEIYPAIERAISDPAIHRYQEVQGLIPLRRLLWRKLQRENQLPLQGIHQVVVTAGSNMGFMNAILAITEPGDDILLLTPYYFNHEMAVRMAGCHPRLVATDENYQPSLAAIVAALTPKTRAIVTISPNNPTGMVYAPQTLQAINQLCQERGLYHISDEAYEYFIYGDRPHCSPGCFDESYRHTISLFSLSKSYGFAGWRIGYMAIPAALQSAMQKIQDTLLICPTVLAQCAALAALQVGRSYPQSHLPALRRVRQTVLAQLATLGDGCQLGQPDGAFYVLARIPETVWPGQQPHQVMALVKTLIRQYGVAVIPGFAFGQTSGCTLRIAYGALAPDTVSQGIDRLVTGLRSLSASPPSYPRD</sequence>
<dbReference type="PROSITE" id="PS00105">
    <property type="entry name" value="AA_TRANSFER_CLASS_1"/>
    <property type="match status" value="1"/>
</dbReference>
<dbReference type="EC" id="2.6.1.-" evidence="6"/>